<evidence type="ECO:0000256" key="1">
    <source>
        <dbReference type="ARBA" id="ARBA00004718"/>
    </source>
</evidence>
<dbReference type="GO" id="GO:0061665">
    <property type="term" value="F:SUMO ligase activity"/>
    <property type="evidence" value="ECO:0007669"/>
    <property type="project" value="TreeGrafter"/>
</dbReference>
<evidence type="ECO:0000259" key="10">
    <source>
        <dbReference type="PROSITE" id="PS50800"/>
    </source>
</evidence>
<dbReference type="Gene3D" id="3.30.40.10">
    <property type="entry name" value="Zinc/RING finger domain, C3HC4 (zinc finger)"/>
    <property type="match status" value="1"/>
</dbReference>
<comment type="similarity">
    <text evidence="2">Belongs to the PIAS family.</text>
</comment>
<feature type="domain" description="PINIT" evidence="12">
    <location>
        <begin position="129"/>
        <end position="279"/>
    </location>
</feature>
<dbReference type="AlphaFoldDB" id="A0AAE0MJF6"/>
<dbReference type="Pfam" id="PF02891">
    <property type="entry name" value="zf-MIZ"/>
    <property type="match status" value="1"/>
</dbReference>
<dbReference type="EMBL" id="JAUEPO010000002">
    <property type="protein sequence ID" value="KAK3333888.1"/>
    <property type="molecule type" value="Genomic_DNA"/>
</dbReference>
<evidence type="ECO:0000256" key="7">
    <source>
        <dbReference type="ARBA" id="ARBA00022833"/>
    </source>
</evidence>
<reference evidence="13" key="1">
    <citation type="journal article" date="2023" name="Mol. Phylogenet. Evol.">
        <title>Genome-scale phylogeny and comparative genomics of the fungal order Sordariales.</title>
        <authorList>
            <person name="Hensen N."/>
            <person name="Bonometti L."/>
            <person name="Westerberg I."/>
            <person name="Brannstrom I.O."/>
            <person name="Guillou S."/>
            <person name="Cros-Aarteil S."/>
            <person name="Calhoun S."/>
            <person name="Haridas S."/>
            <person name="Kuo A."/>
            <person name="Mondo S."/>
            <person name="Pangilinan J."/>
            <person name="Riley R."/>
            <person name="LaButti K."/>
            <person name="Andreopoulos B."/>
            <person name="Lipzen A."/>
            <person name="Chen C."/>
            <person name="Yan M."/>
            <person name="Daum C."/>
            <person name="Ng V."/>
            <person name="Clum A."/>
            <person name="Steindorff A."/>
            <person name="Ohm R.A."/>
            <person name="Martin F."/>
            <person name="Silar P."/>
            <person name="Natvig D.O."/>
            <person name="Lalanne C."/>
            <person name="Gautier V."/>
            <person name="Ament-Velasquez S.L."/>
            <person name="Kruys A."/>
            <person name="Hutchinson M.I."/>
            <person name="Powell A.J."/>
            <person name="Barry K."/>
            <person name="Miller A.N."/>
            <person name="Grigoriev I.V."/>
            <person name="Debuchy R."/>
            <person name="Gladieux P."/>
            <person name="Hiltunen Thoren M."/>
            <person name="Johannesson H."/>
        </authorList>
    </citation>
    <scope>NUCLEOTIDE SEQUENCE</scope>
    <source>
        <strain evidence="13">SMH4131-1</strain>
    </source>
</reference>
<evidence type="ECO:0000256" key="4">
    <source>
        <dbReference type="ARBA" id="ARBA00022723"/>
    </source>
</evidence>
<keyword evidence="5 8" id="KW-0863">Zinc-finger</keyword>
<dbReference type="PROSITE" id="PS50800">
    <property type="entry name" value="SAP"/>
    <property type="match status" value="1"/>
</dbReference>
<protein>
    <submittedName>
        <fullName evidence="13">PINIT domain-containing protein</fullName>
    </submittedName>
</protein>
<keyword evidence="3" id="KW-0808">Transferase</keyword>
<evidence type="ECO:0000256" key="6">
    <source>
        <dbReference type="ARBA" id="ARBA00022786"/>
    </source>
</evidence>
<dbReference type="InterPro" id="IPR003034">
    <property type="entry name" value="SAP_dom"/>
</dbReference>
<evidence type="ECO:0000256" key="2">
    <source>
        <dbReference type="ARBA" id="ARBA00005383"/>
    </source>
</evidence>
<dbReference type="PANTHER" id="PTHR10782:SF4">
    <property type="entry name" value="TONALLI, ISOFORM E"/>
    <property type="match status" value="1"/>
</dbReference>
<dbReference type="PROSITE" id="PS51044">
    <property type="entry name" value="ZF_SP_RING"/>
    <property type="match status" value="1"/>
</dbReference>
<feature type="region of interest" description="Disordered" evidence="9">
    <location>
        <begin position="430"/>
        <end position="508"/>
    </location>
</feature>
<feature type="compositionally biased region" description="Polar residues" evidence="9">
    <location>
        <begin position="498"/>
        <end position="508"/>
    </location>
</feature>
<reference evidence="13" key="2">
    <citation type="submission" date="2023-06" db="EMBL/GenBank/DDBJ databases">
        <authorList>
            <consortium name="Lawrence Berkeley National Laboratory"/>
            <person name="Haridas S."/>
            <person name="Hensen N."/>
            <person name="Bonometti L."/>
            <person name="Westerberg I."/>
            <person name="Brannstrom I.O."/>
            <person name="Guillou S."/>
            <person name="Cros-Aarteil S."/>
            <person name="Calhoun S."/>
            <person name="Kuo A."/>
            <person name="Mondo S."/>
            <person name="Pangilinan J."/>
            <person name="Riley R."/>
            <person name="Labutti K."/>
            <person name="Andreopoulos B."/>
            <person name="Lipzen A."/>
            <person name="Chen C."/>
            <person name="Yanf M."/>
            <person name="Daum C."/>
            <person name="Ng V."/>
            <person name="Clum A."/>
            <person name="Steindorff A."/>
            <person name="Ohm R."/>
            <person name="Martin F."/>
            <person name="Silar P."/>
            <person name="Natvig D."/>
            <person name="Lalanne C."/>
            <person name="Gautier V."/>
            <person name="Ament-Velasquez S.L."/>
            <person name="Kruys A."/>
            <person name="Hutchinson M.I."/>
            <person name="Powell A.J."/>
            <person name="Barry K."/>
            <person name="Miller A.N."/>
            <person name="Grigoriev I.V."/>
            <person name="Debuchy R."/>
            <person name="Gladieux P."/>
            <person name="Thoren M.H."/>
            <person name="Johannesson H."/>
        </authorList>
    </citation>
    <scope>NUCLEOTIDE SEQUENCE</scope>
    <source>
        <strain evidence="13">SMH4131-1</strain>
    </source>
</reference>
<dbReference type="InterPro" id="IPR023321">
    <property type="entry name" value="PINIT"/>
</dbReference>
<dbReference type="PROSITE" id="PS51466">
    <property type="entry name" value="PINIT"/>
    <property type="match status" value="1"/>
</dbReference>
<evidence type="ECO:0000313" key="13">
    <source>
        <dbReference type="EMBL" id="KAK3333888.1"/>
    </source>
</evidence>
<evidence type="ECO:0000256" key="8">
    <source>
        <dbReference type="PROSITE-ProRule" id="PRU00452"/>
    </source>
</evidence>
<dbReference type="CDD" id="cd16792">
    <property type="entry name" value="SP-RING_Siz-like"/>
    <property type="match status" value="1"/>
</dbReference>
<dbReference type="InterPro" id="IPR013083">
    <property type="entry name" value="Znf_RING/FYVE/PHD"/>
</dbReference>
<dbReference type="Pfam" id="PF02037">
    <property type="entry name" value="SAP"/>
    <property type="match status" value="1"/>
</dbReference>
<dbReference type="GO" id="GO:0000785">
    <property type="term" value="C:chromatin"/>
    <property type="evidence" value="ECO:0007669"/>
    <property type="project" value="TreeGrafter"/>
</dbReference>
<evidence type="ECO:0000256" key="3">
    <source>
        <dbReference type="ARBA" id="ARBA00022679"/>
    </source>
</evidence>
<evidence type="ECO:0000256" key="9">
    <source>
        <dbReference type="SAM" id="MobiDB-lite"/>
    </source>
</evidence>
<keyword evidence="6" id="KW-0833">Ubl conjugation pathway</keyword>
<feature type="domain" description="SP-RING-type" evidence="11">
    <location>
        <begin position="306"/>
        <end position="391"/>
    </location>
</feature>
<keyword evidence="4" id="KW-0479">Metal-binding</keyword>
<dbReference type="Pfam" id="PF14324">
    <property type="entry name" value="PINIT"/>
    <property type="match status" value="1"/>
</dbReference>
<dbReference type="Proteomes" id="UP001286456">
    <property type="component" value="Unassembled WGS sequence"/>
</dbReference>
<feature type="domain" description="SAP" evidence="10">
    <location>
        <begin position="20"/>
        <end position="54"/>
    </location>
</feature>
<comment type="caution">
    <text evidence="13">The sequence shown here is derived from an EMBL/GenBank/DDBJ whole genome shotgun (WGS) entry which is preliminary data.</text>
</comment>
<dbReference type="InterPro" id="IPR038654">
    <property type="entry name" value="PINIT_sf"/>
</dbReference>
<dbReference type="Gene3D" id="2.60.120.780">
    <property type="entry name" value="PINIT domain"/>
    <property type="match status" value="1"/>
</dbReference>
<dbReference type="GO" id="GO:0008270">
    <property type="term" value="F:zinc ion binding"/>
    <property type="evidence" value="ECO:0007669"/>
    <property type="project" value="UniProtKB-KW"/>
</dbReference>
<organism evidence="13 14">
    <name type="scientific">Cercophora scortea</name>
    <dbReference type="NCBI Taxonomy" id="314031"/>
    <lineage>
        <taxon>Eukaryota</taxon>
        <taxon>Fungi</taxon>
        <taxon>Dikarya</taxon>
        <taxon>Ascomycota</taxon>
        <taxon>Pezizomycotina</taxon>
        <taxon>Sordariomycetes</taxon>
        <taxon>Sordariomycetidae</taxon>
        <taxon>Sordariales</taxon>
        <taxon>Lasiosphaeriaceae</taxon>
        <taxon>Cercophora</taxon>
    </lineage>
</organism>
<sequence>MESTGPSEAEVQALIRTISIPAIQKPVLQSICVANGLAKTGNKSDLQRRIQDLIRECKNNADDPRFRQVRDCVFKHAPVHASVTASMHLPPTTSQPLQQKTGLYPPASSQNPAHYAMSGYAPGGSYGVPTRNREPPLQHQSFTYKPSPFYEIKYRIGDVKTCEAMAQHRHSVTLPIKAGDHPMLQECITDPTMRVMIFCAGGNTGAQDISFPHQSELKVNDGDIKANLRGLKNKPGSTRPVDITASLRLKPLSYQNNIEFTYALTQKKFYLGLYICKSTPVDALVGQIQKKIRKESVITEIAKKANDPDVVATSQNLSLKCPLSYMRLSLPCRALSCSHIQCFDATSYLQLQEQGPQWICPVCNKPAPFDQLAVDEYVREILVETSESVEQVTIEPDGKWAAPGMQRAAKSESHEASFLDDEDFVISEYPRSRNQSNGTPARAGTVAGLIGTPTTNSRDSSAMPRSATSNKRTLPEVIDLTFSDDDDEPPARPMKRQNYGSNGYSGSY</sequence>
<dbReference type="InterPro" id="IPR031141">
    <property type="entry name" value="SIZ1/2_SP-RING"/>
</dbReference>
<keyword evidence="14" id="KW-1185">Reference proteome</keyword>
<evidence type="ECO:0000256" key="5">
    <source>
        <dbReference type="ARBA" id="ARBA00022771"/>
    </source>
</evidence>
<dbReference type="InterPro" id="IPR004181">
    <property type="entry name" value="Znf_MIZ"/>
</dbReference>
<accession>A0AAE0MJF6</accession>
<dbReference type="PANTHER" id="PTHR10782">
    <property type="entry name" value="ZINC FINGER MIZ DOMAIN-CONTAINING PROTEIN"/>
    <property type="match status" value="1"/>
</dbReference>
<comment type="pathway">
    <text evidence="1">Protein modification; protein sumoylation.</text>
</comment>
<dbReference type="GO" id="GO:0016925">
    <property type="term" value="P:protein sumoylation"/>
    <property type="evidence" value="ECO:0007669"/>
    <property type="project" value="TreeGrafter"/>
</dbReference>
<proteinExistence type="inferred from homology"/>
<evidence type="ECO:0000259" key="11">
    <source>
        <dbReference type="PROSITE" id="PS51044"/>
    </source>
</evidence>
<keyword evidence="7" id="KW-0862">Zinc</keyword>
<name>A0AAE0MJF6_9PEZI</name>
<evidence type="ECO:0000313" key="14">
    <source>
        <dbReference type="Proteomes" id="UP001286456"/>
    </source>
</evidence>
<evidence type="ECO:0000259" key="12">
    <source>
        <dbReference type="PROSITE" id="PS51466"/>
    </source>
</evidence>
<gene>
    <name evidence="13" type="ORF">B0T19DRAFT_440606</name>
</gene>